<dbReference type="AlphaFoldDB" id="A0A1L4CZ15"/>
<dbReference type="Proteomes" id="UP000184731">
    <property type="component" value="Chromosome"/>
</dbReference>
<name>A0A1L4CZ15_9BACT</name>
<dbReference type="CDD" id="cd00093">
    <property type="entry name" value="HTH_XRE"/>
    <property type="match status" value="1"/>
</dbReference>
<dbReference type="EMBL" id="CP017834">
    <property type="protein sequence ID" value="APJ03196.1"/>
    <property type="molecule type" value="Genomic_DNA"/>
</dbReference>
<dbReference type="OrthoDB" id="5771335at2"/>
<dbReference type="InterPro" id="IPR001387">
    <property type="entry name" value="Cro/C1-type_HTH"/>
</dbReference>
<reference evidence="2 3" key="1">
    <citation type="submission" date="2016-10" db="EMBL/GenBank/DDBJ databases">
        <title>Silvanigrella aquatica sp. nov., isolated from a freshwater lake located in the Black Forest, Germany, description of Silvanigrellaceae fam. nov., Silvanigrellales ord. nov., reclassification of the order Bdellovibrionales in the class Oligoflexia, reclassification of the families Bacteriovoracaceae and Halobacteriovoraceae in the new order Bacteriovoracales ord. nov., and reclassification of the family Pseudobacteriovoracaceae in the order Oligoflexiales.</title>
        <authorList>
            <person name="Hahn M.W."/>
            <person name="Schmidt J."/>
            <person name="Koll U."/>
            <person name="Rohde M."/>
            <person name="Verbag S."/>
            <person name="Pitt A."/>
            <person name="Nakai R."/>
            <person name="Naganuma T."/>
            <person name="Lang E."/>
        </authorList>
    </citation>
    <scope>NUCLEOTIDE SEQUENCE [LARGE SCALE GENOMIC DNA]</scope>
    <source>
        <strain evidence="2 3">MWH-Nonnen-W8red</strain>
    </source>
</reference>
<gene>
    <name evidence="2" type="ORF">AXG55_04475</name>
</gene>
<evidence type="ECO:0000256" key="1">
    <source>
        <dbReference type="SAM" id="MobiDB-lite"/>
    </source>
</evidence>
<dbReference type="KEGG" id="saqi:AXG55_04475"/>
<dbReference type="GO" id="GO:0003677">
    <property type="term" value="F:DNA binding"/>
    <property type="evidence" value="ECO:0007669"/>
    <property type="project" value="InterPro"/>
</dbReference>
<proteinExistence type="predicted"/>
<dbReference type="Gene3D" id="1.10.260.40">
    <property type="entry name" value="lambda repressor-like DNA-binding domains"/>
    <property type="match status" value="1"/>
</dbReference>
<evidence type="ECO:0000313" key="2">
    <source>
        <dbReference type="EMBL" id="APJ03196.1"/>
    </source>
</evidence>
<protein>
    <recommendedName>
        <fullName evidence="4">HTH cro/C1-type domain-containing protein</fullName>
    </recommendedName>
</protein>
<sequence>MFDNFEVLEKYSKFSLTNGMILRELIQQKNMNFQDLFSILGPKSLVDEVLYDKRSLKNSQIKQLAELFGVNPEIFSFDNTAQEEIPLRNQEEQILGENTAEVINAYSLNDNSHDNMESENENKLYEEDNNSDYNSFSNNSLDDYWKD</sequence>
<accession>A0A1L4CZ15</accession>
<organism evidence="2 3">
    <name type="scientific">Silvanigrella aquatica</name>
    <dbReference type="NCBI Taxonomy" id="1915309"/>
    <lineage>
        <taxon>Bacteria</taxon>
        <taxon>Pseudomonadati</taxon>
        <taxon>Bdellovibrionota</taxon>
        <taxon>Oligoflexia</taxon>
        <taxon>Silvanigrellales</taxon>
        <taxon>Silvanigrellaceae</taxon>
        <taxon>Silvanigrella</taxon>
    </lineage>
</organism>
<feature type="compositionally biased region" description="Basic and acidic residues" evidence="1">
    <location>
        <begin position="111"/>
        <end position="126"/>
    </location>
</feature>
<dbReference type="STRING" id="1915309.AXG55_04475"/>
<evidence type="ECO:0008006" key="4">
    <source>
        <dbReference type="Google" id="ProtNLM"/>
    </source>
</evidence>
<dbReference type="RefSeq" id="WP_148696924.1">
    <property type="nucleotide sequence ID" value="NZ_CP017834.1"/>
</dbReference>
<dbReference type="InterPro" id="IPR010982">
    <property type="entry name" value="Lambda_DNA-bd_dom_sf"/>
</dbReference>
<keyword evidence="3" id="KW-1185">Reference proteome</keyword>
<evidence type="ECO:0000313" key="3">
    <source>
        <dbReference type="Proteomes" id="UP000184731"/>
    </source>
</evidence>
<feature type="region of interest" description="Disordered" evidence="1">
    <location>
        <begin position="109"/>
        <end position="147"/>
    </location>
</feature>
<feature type="compositionally biased region" description="Low complexity" evidence="1">
    <location>
        <begin position="131"/>
        <end position="147"/>
    </location>
</feature>